<evidence type="ECO:0000313" key="2">
    <source>
        <dbReference type="EMBL" id="KGN63729.1"/>
    </source>
</evidence>
<reference evidence="2 3" key="3">
    <citation type="journal article" date="2010" name="BMC Genomics">
        <title>Transcriptome sequencing and comparative analysis of cucumber flowers with different sex types.</title>
        <authorList>
            <person name="Guo S."/>
            <person name="Zheng Y."/>
            <person name="Joung J.G."/>
            <person name="Liu S."/>
            <person name="Zhang Z."/>
            <person name="Crasta O.R."/>
            <person name="Sobral B.W."/>
            <person name="Xu Y."/>
            <person name="Huang S."/>
            <person name="Fei Z."/>
        </authorList>
    </citation>
    <scope>NUCLEOTIDE SEQUENCE [LARGE SCALE GENOMIC DNA]</scope>
    <source>
        <strain evidence="3">cv. 9930</strain>
    </source>
</reference>
<feature type="compositionally biased region" description="Polar residues" evidence="1">
    <location>
        <begin position="8"/>
        <end position="21"/>
    </location>
</feature>
<name>A0A0A0LRU3_CUCSA</name>
<evidence type="ECO:0000256" key="1">
    <source>
        <dbReference type="SAM" id="MobiDB-lite"/>
    </source>
</evidence>
<accession>A0A0A0LRU3</accession>
<gene>
    <name evidence="2" type="ORF">Csa_1G013780</name>
</gene>
<feature type="region of interest" description="Disordered" evidence="1">
    <location>
        <begin position="1"/>
        <end position="30"/>
    </location>
</feature>
<reference evidence="2 3" key="2">
    <citation type="journal article" date="2009" name="PLoS ONE">
        <title>An integrated genetic and cytogenetic map of the cucumber genome.</title>
        <authorList>
            <person name="Ren Y."/>
            <person name="Zhang Z."/>
            <person name="Liu J."/>
            <person name="Staub J.E."/>
            <person name="Han Y."/>
            <person name="Cheng Z."/>
            <person name="Li X."/>
            <person name="Lu J."/>
            <person name="Miao H."/>
            <person name="Kang H."/>
            <person name="Xie B."/>
            <person name="Gu X."/>
            <person name="Wang X."/>
            <person name="Du Y."/>
            <person name="Jin W."/>
            <person name="Huang S."/>
        </authorList>
    </citation>
    <scope>NUCLEOTIDE SEQUENCE [LARGE SCALE GENOMIC DNA]</scope>
    <source>
        <strain evidence="3">cv. 9930</strain>
    </source>
</reference>
<reference evidence="2 3" key="4">
    <citation type="journal article" date="2011" name="BMC Genomics">
        <title>RNA-Seq improves annotation of protein-coding genes in the cucumber genome.</title>
        <authorList>
            <person name="Li Z."/>
            <person name="Zhang Z."/>
            <person name="Yan P."/>
            <person name="Huang S."/>
            <person name="Fei Z."/>
            <person name="Lin K."/>
        </authorList>
    </citation>
    <scope>NUCLEOTIDE SEQUENCE [LARGE SCALE GENOMIC DNA]</scope>
    <source>
        <strain evidence="3">cv. 9930</strain>
    </source>
</reference>
<reference evidence="2 3" key="1">
    <citation type="journal article" date="2009" name="Nat. Genet.">
        <title>The genome of the cucumber, Cucumis sativus L.</title>
        <authorList>
            <person name="Huang S."/>
            <person name="Li R."/>
            <person name="Zhang Z."/>
            <person name="Li L."/>
            <person name="Gu X."/>
            <person name="Fan W."/>
            <person name="Lucas W.J."/>
            <person name="Wang X."/>
            <person name="Xie B."/>
            <person name="Ni P."/>
            <person name="Ren Y."/>
            <person name="Zhu H."/>
            <person name="Li J."/>
            <person name="Lin K."/>
            <person name="Jin W."/>
            <person name="Fei Z."/>
            <person name="Li G."/>
            <person name="Staub J."/>
            <person name="Kilian A."/>
            <person name="van der Vossen E.A."/>
            <person name="Wu Y."/>
            <person name="Guo J."/>
            <person name="He J."/>
            <person name="Jia Z."/>
            <person name="Ren Y."/>
            <person name="Tian G."/>
            <person name="Lu Y."/>
            <person name="Ruan J."/>
            <person name="Qian W."/>
            <person name="Wang M."/>
            <person name="Huang Q."/>
            <person name="Li B."/>
            <person name="Xuan Z."/>
            <person name="Cao J."/>
            <person name="Asan"/>
            <person name="Wu Z."/>
            <person name="Zhang J."/>
            <person name="Cai Q."/>
            <person name="Bai Y."/>
            <person name="Zhao B."/>
            <person name="Han Y."/>
            <person name="Li Y."/>
            <person name="Li X."/>
            <person name="Wang S."/>
            <person name="Shi Q."/>
            <person name="Liu S."/>
            <person name="Cho W.K."/>
            <person name="Kim J.Y."/>
            <person name="Xu Y."/>
            <person name="Heller-Uszynska K."/>
            <person name="Miao H."/>
            <person name="Cheng Z."/>
            <person name="Zhang S."/>
            <person name="Wu J."/>
            <person name="Yang Y."/>
            <person name="Kang H."/>
            <person name="Li M."/>
            <person name="Liang H."/>
            <person name="Ren X."/>
            <person name="Shi Z."/>
            <person name="Wen M."/>
            <person name="Jian M."/>
            <person name="Yang H."/>
            <person name="Zhang G."/>
            <person name="Yang Z."/>
            <person name="Chen R."/>
            <person name="Liu S."/>
            <person name="Li J."/>
            <person name="Ma L."/>
            <person name="Liu H."/>
            <person name="Zhou Y."/>
            <person name="Zhao J."/>
            <person name="Fang X."/>
            <person name="Li G."/>
            <person name="Fang L."/>
            <person name="Li Y."/>
            <person name="Liu D."/>
            <person name="Zheng H."/>
            <person name="Zhang Y."/>
            <person name="Qin N."/>
            <person name="Li Z."/>
            <person name="Yang G."/>
            <person name="Yang S."/>
            <person name="Bolund L."/>
            <person name="Kristiansen K."/>
            <person name="Zheng H."/>
            <person name="Li S."/>
            <person name="Zhang X."/>
            <person name="Yang H."/>
            <person name="Wang J."/>
            <person name="Sun R."/>
            <person name="Zhang B."/>
            <person name="Jiang S."/>
            <person name="Wang J."/>
            <person name="Du Y."/>
            <person name="Li S."/>
        </authorList>
    </citation>
    <scope>NUCLEOTIDE SEQUENCE [LARGE SCALE GENOMIC DNA]</scope>
    <source>
        <strain evidence="3">cv. 9930</strain>
    </source>
</reference>
<dbReference type="EMBL" id="CM002922">
    <property type="protein sequence ID" value="KGN63729.1"/>
    <property type="molecule type" value="Genomic_DNA"/>
</dbReference>
<sequence length="77" mass="8682">MGYHNGQKRVQCSMAANNTGVPTDHNREDEETRLEVQLKIHNHRSKSRTYETKSEGSSTVENVGKIYMDMAITKNAG</sequence>
<protein>
    <submittedName>
        <fullName evidence="2">Uncharacterized protein</fullName>
    </submittedName>
</protein>
<dbReference type="AlphaFoldDB" id="A0A0A0LRU3"/>
<dbReference type="Proteomes" id="UP000029981">
    <property type="component" value="Chromosome 1"/>
</dbReference>
<dbReference type="Gramene" id="KGN63729">
    <property type="protein sequence ID" value="KGN63729"/>
    <property type="gene ID" value="Csa_1G013780"/>
</dbReference>
<organism evidence="2 3">
    <name type="scientific">Cucumis sativus</name>
    <name type="common">Cucumber</name>
    <dbReference type="NCBI Taxonomy" id="3659"/>
    <lineage>
        <taxon>Eukaryota</taxon>
        <taxon>Viridiplantae</taxon>
        <taxon>Streptophyta</taxon>
        <taxon>Embryophyta</taxon>
        <taxon>Tracheophyta</taxon>
        <taxon>Spermatophyta</taxon>
        <taxon>Magnoliopsida</taxon>
        <taxon>eudicotyledons</taxon>
        <taxon>Gunneridae</taxon>
        <taxon>Pentapetalae</taxon>
        <taxon>rosids</taxon>
        <taxon>fabids</taxon>
        <taxon>Cucurbitales</taxon>
        <taxon>Cucurbitaceae</taxon>
        <taxon>Benincaseae</taxon>
        <taxon>Cucumis</taxon>
    </lineage>
</organism>
<proteinExistence type="predicted"/>
<keyword evidence="3" id="KW-1185">Reference proteome</keyword>
<evidence type="ECO:0000313" key="3">
    <source>
        <dbReference type="Proteomes" id="UP000029981"/>
    </source>
</evidence>